<gene>
    <name evidence="3" type="ORF">FHG66_06105</name>
</gene>
<dbReference type="OrthoDB" id="7253658at2"/>
<dbReference type="SMART" id="SM00849">
    <property type="entry name" value="Lactamase_B"/>
    <property type="match status" value="1"/>
</dbReference>
<sequence length="299" mass="32644">MAQQIPISDESVAFDPDMDSVRHDHTHEVASDLAYRRLGLVNVVFVGAAGAADRNWVLIDAGLLGTAPLIRDAARARFGEDSRPAAILMTHGHFDHVGALEQLAEDWDVPVFAHPLERPYLDGSASYPPGDPTVGGGLMAALARLYPRKPVDVAQRLQDLPSDGSVPFLAGWRWVHTPGHSVGHVSFWRESDRTLIAGDAVVTTAQESAYAVAVQEPELHGPPMYFTVNWPDAEESVAQLADLQPDLLMTMHGQPLHGAEMREGLHRLAKDFGDLSVPRQGRYLTEPRRAQDGSAYELS</sequence>
<dbReference type="Proteomes" id="UP000305887">
    <property type="component" value="Unassembled WGS sequence"/>
</dbReference>
<dbReference type="PANTHER" id="PTHR42951:SF17">
    <property type="entry name" value="METALLO-BETA-LACTAMASE DOMAIN-CONTAINING PROTEIN"/>
    <property type="match status" value="1"/>
</dbReference>
<dbReference type="AlphaFoldDB" id="A0A5C4N3M6"/>
<feature type="region of interest" description="Disordered" evidence="1">
    <location>
        <begin position="279"/>
        <end position="299"/>
    </location>
</feature>
<name>A0A5C4N3M6_9RHOB</name>
<evidence type="ECO:0000259" key="2">
    <source>
        <dbReference type="SMART" id="SM00849"/>
    </source>
</evidence>
<dbReference type="InterPro" id="IPR001279">
    <property type="entry name" value="Metallo-B-lactamas"/>
</dbReference>
<proteinExistence type="predicted"/>
<evidence type="ECO:0000313" key="4">
    <source>
        <dbReference type="Proteomes" id="UP000305887"/>
    </source>
</evidence>
<dbReference type="RefSeq" id="WP_139075864.1">
    <property type="nucleotide sequence ID" value="NZ_VDFU01000005.1"/>
</dbReference>
<keyword evidence="4" id="KW-1185">Reference proteome</keyword>
<reference evidence="3 4" key="1">
    <citation type="submission" date="2019-06" db="EMBL/GenBank/DDBJ databases">
        <title>YIM 131921 draft genome.</title>
        <authorList>
            <person name="Jiang L."/>
        </authorList>
    </citation>
    <scope>NUCLEOTIDE SEQUENCE [LARGE SCALE GENOMIC DNA]</scope>
    <source>
        <strain evidence="3 4">YIM 131921</strain>
    </source>
</reference>
<protein>
    <submittedName>
        <fullName evidence="3">MBL fold metallo-hydrolase</fullName>
    </submittedName>
</protein>
<comment type="caution">
    <text evidence="3">The sequence shown here is derived from an EMBL/GenBank/DDBJ whole genome shotgun (WGS) entry which is preliminary data.</text>
</comment>
<dbReference type="Gene3D" id="3.60.15.10">
    <property type="entry name" value="Ribonuclease Z/Hydroxyacylglutathione hydrolase-like"/>
    <property type="match status" value="1"/>
</dbReference>
<accession>A0A5C4N3M6</accession>
<evidence type="ECO:0000256" key="1">
    <source>
        <dbReference type="SAM" id="MobiDB-lite"/>
    </source>
</evidence>
<dbReference type="InterPro" id="IPR036866">
    <property type="entry name" value="RibonucZ/Hydroxyglut_hydro"/>
</dbReference>
<organism evidence="3 4">
    <name type="scientific">Rubellimicrobium rubrum</name>
    <dbReference type="NCBI Taxonomy" id="2585369"/>
    <lineage>
        <taxon>Bacteria</taxon>
        <taxon>Pseudomonadati</taxon>
        <taxon>Pseudomonadota</taxon>
        <taxon>Alphaproteobacteria</taxon>
        <taxon>Rhodobacterales</taxon>
        <taxon>Roseobacteraceae</taxon>
        <taxon>Rubellimicrobium</taxon>
    </lineage>
</organism>
<dbReference type="CDD" id="cd07721">
    <property type="entry name" value="yflN-like_MBL-fold"/>
    <property type="match status" value="1"/>
</dbReference>
<dbReference type="InterPro" id="IPR050855">
    <property type="entry name" value="NDM-1-like"/>
</dbReference>
<keyword evidence="3" id="KW-0378">Hydrolase</keyword>
<dbReference type="EMBL" id="VDFU01000005">
    <property type="protein sequence ID" value="TNC51122.1"/>
    <property type="molecule type" value="Genomic_DNA"/>
</dbReference>
<evidence type="ECO:0000313" key="3">
    <source>
        <dbReference type="EMBL" id="TNC51122.1"/>
    </source>
</evidence>
<feature type="domain" description="Metallo-beta-lactamase" evidence="2">
    <location>
        <begin position="40"/>
        <end position="252"/>
    </location>
</feature>
<dbReference type="PANTHER" id="PTHR42951">
    <property type="entry name" value="METALLO-BETA-LACTAMASE DOMAIN-CONTAINING"/>
    <property type="match status" value="1"/>
</dbReference>
<dbReference type="Pfam" id="PF00753">
    <property type="entry name" value="Lactamase_B"/>
    <property type="match status" value="1"/>
</dbReference>
<dbReference type="GO" id="GO:0016787">
    <property type="term" value="F:hydrolase activity"/>
    <property type="evidence" value="ECO:0007669"/>
    <property type="project" value="UniProtKB-KW"/>
</dbReference>
<dbReference type="SUPFAM" id="SSF56281">
    <property type="entry name" value="Metallo-hydrolase/oxidoreductase"/>
    <property type="match status" value="1"/>
</dbReference>